<dbReference type="AlphaFoldDB" id="A0A218XY33"/>
<protein>
    <submittedName>
        <fullName evidence="2">Uncharacterized protein</fullName>
    </submittedName>
</protein>
<dbReference type="EMBL" id="MTKT01000666">
    <property type="protein sequence ID" value="OWM89750.1"/>
    <property type="molecule type" value="Genomic_DNA"/>
</dbReference>
<comment type="caution">
    <text evidence="2">The sequence shown here is derived from an EMBL/GenBank/DDBJ whole genome shotgun (WGS) entry which is preliminary data.</text>
</comment>
<evidence type="ECO:0000256" key="1">
    <source>
        <dbReference type="SAM" id="MobiDB-lite"/>
    </source>
</evidence>
<reference evidence="3" key="1">
    <citation type="journal article" date="2017" name="Plant J.">
        <title>The pomegranate (Punica granatum L.) genome and the genomics of punicalagin biosynthesis.</title>
        <authorList>
            <person name="Qin G."/>
            <person name="Xu C."/>
            <person name="Ming R."/>
            <person name="Tang H."/>
            <person name="Guyot R."/>
            <person name="Kramer E.M."/>
            <person name="Hu Y."/>
            <person name="Yi X."/>
            <person name="Qi Y."/>
            <person name="Xu X."/>
            <person name="Gao Z."/>
            <person name="Pan H."/>
            <person name="Jian J."/>
            <person name="Tian Y."/>
            <person name="Yue Z."/>
            <person name="Xu Y."/>
        </authorList>
    </citation>
    <scope>NUCLEOTIDE SEQUENCE [LARGE SCALE GENOMIC DNA]</scope>
    <source>
        <strain evidence="3">cv. Dabenzi</strain>
    </source>
</reference>
<accession>A0A218XY33</accession>
<feature type="region of interest" description="Disordered" evidence="1">
    <location>
        <begin position="33"/>
        <end position="56"/>
    </location>
</feature>
<organism evidence="2 3">
    <name type="scientific">Punica granatum</name>
    <name type="common">Pomegranate</name>
    <dbReference type="NCBI Taxonomy" id="22663"/>
    <lineage>
        <taxon>Eukaryota</taxon>
        <taxon>Viridiplantae</taxon>
        <taxon>Streptophyta</taxon>
        <taxon>Embryophyta</taxon>
        <taxon>Tracheophyta</taxon>
        <taxon>Spermatophyta</taxon>
        <taxon>Magnoliopsida</taxon>
        <taxon>eudicotyledons</taxon>
        <taxon>Gunneridae</taxon>
        <taxon>Pentapetalae</taxon>
        <taxon>rosids</taxon>
        <taxon>malvids</taxon>
        <taxon>Myrtales</taxon>
        <taxon>Lythraceae</taxon>
        <taxon>Punica</taxon>
    </lineage>
</organism>
<feature type="compositionally biased region" description="Acidic residues" evidence="1">
    <location>
        <begin position="34"/>
        <end position="49"/>
    </location>
</feature>
<gene>
    <name evidence="2" type="ORF">CDL15_Pgr024498</name>
</gene>
<sequence>MGMEPSELKTRSFRYEDYNNRRTFLRSYPLHWDGEEDEEESEEDAEKAEEESKEKRPIKRIILSVITWGEEKVLVLRRVKIKLTVYVIACVPVGSKPSTALISA</sequence>
<dbReference type="Proteomes" id="UP000197138">
    <property type="component" value="Unassembled WGS sequence"/>
</dbReference>
<evidence type="ECO:0000313" key="2">
    <source>
        <dbReference type="EMBL" id="OWM89750.1"/>
    </source>
</evidence>
<name>A0A218XY33_PUNGR</name>
<evidence type="ECO:0000313" key="3">
    <source>
        <dbReference type="Proteomes" id="UP000197138"/>
    </source>
</evidence>
<proteinExistence type="predicted"/>